<dbReference type="RefSeq" id="WP_208898562.1">
    <property type="nucleotide sequence ID" value="NZ_CP011497.1"/>
</dbReference>
<reference evidence="1 2" key="1">
    <citation type="journal article" date="2015" name="ISME J.">
        <title>Draft Genome Sequence of Streptomyces incarnatus NRRL8089, which Produces the Nucleoside Antibiotic Sinefungin.</title>
        <authorList>
            <person name="Oshima K."/>
            <person name="Hattori M."/>
            <person name="Shimizu H."/>
            <person name="Fukuda K."/>
            <person name="Nemoto M."/>
            <person name="Inagaki K."/>
            <person name="Tamura T."/>
        </authorList>
    </citation>
    <scope>NUCLEOTIDE SEQUENCE [LARGE SCALE GENOMIC DNA]</scope>
    <source>
        <strain evidence="1 2">NRRL 8089</strain>
    </source>
</reference>
<gene>
    <name evidence="1" type="ORF">ABB07_10835</name>
</gene>
<organism evidence="1 2">
    <name type="scientific">Streptomyces incarnatus</name>
    <dbReference type="NCBI Taxonomy" id="665007"/>
    <lineage>
        <taxon>Bacteria</taxon>
        <taxon>Bacillati</taxon>
        <taxon>Actinomycetota</taxon>
        <taxon>Actinomycetes</taxon>
        <taxon>Kitasatosporales</taxon>
        <taxon>Streptomycetaceae</taxon>
        <taxon>Streptomyces</taxon>
    </lineage>
</organism>
<keyword evidence="2" id="KW-1185">Reference proteome</keyword>
<proteinExistence type="predicted"/>
<evidence type="ECO:0000313" key="1">
    <source>
        <dbReference type="EMBL" id="AKJ10495.1"/>
    </source>
</evidence>
<evidence type="ECO:0000313" key="2">
    <source>
        <dbReference type="Proteomes" id="UP000035366"/>
    </source>
</evidence>
<dbReference type="EMBL" id="CP011497">
    <property type="protein sequence ID" value="AKJ10495.1"/>
    <property type="molecule type" value="Genomic_DNA"/>
</dbReference>
<protein>
    <submittedName>
        <fullName evidence="1">Uncharacterized protein</fullName>
    </submittedName>
</protein>
<accession>A0ABM5THR4</accession>
<dbReference type="Proteomes" id="UP000035366">
    <property type="component" value="Chromosome"/>
</dbReference>
<name>A0ABM5THR4_9ACTN</name>
<sequence>MAVSYWMRWGVTGLGEAGEAVADMSSALRALDISVRRAQERLCTPSEAVMLGESAERMREQMLTDGVRAMGLGNRWSFSVQNLEVTLIPRSTE</sequence>